<dbReference type="RefSeq" id="WP_376808231.1">
    <property type="nucleotide sequence ID" value="NZ_JBHTAC010000024.1"/>
</dbReference>
<evidence type="ECO:0000256" key="4">
    <source>
        <dbReference type="ARBA" id="ARBA00023163"/>
    </source>
</evidence>
<comment type="similarity">
    <text evidence="1">Belongs to the BlaI transcriptional regulatory family.</text>
</comment>
<sequence>MRGFGDLEAVIMDIMWRRESPATVRQVQQQLTAARPVAYTTVMTVMDNLFQKGYLQRQMTGRAWSYEPSASREQYTAQLMRDALEAAGDQSAALAHFVASMSESQSQMLRWLLRRRSAGGR</sequence>
<name>A0ABW2H238_9ACTN</name>
<evidence type="ECO:0000313" key="5">
    <source>
        <dbReference type="EMBL" id="MFC7245290.1"/>
    </source>
</evidence>
<dbReference type="Pfam" id="PF03965">
    <property type="entry name" value="Penicillinase_R"/>
    <property type="match status" value="1"/>
</dbReference>
<protein>
    <submittedName>
        <fullName evidence="5">BlaI/MecI/CopY family transcriptional regulator</fullName>
    </submittedName>
</protein>
<accession>A0ABW2H238</accession>
<evidence type="ECO:0000256" key="2">
    <source>
        <dbReference type="ARBA" id="ARBA00023015"/>
    </source>
</evidence>
<reference evidence="6" key="1">
    <citation type="journal article" date="2019" name="Int. J. Syst. Evol. Microbiol.">
        <title>The Global Catalogue of Microorganisms (GCM) 10K type strain sequencing project: providing services to taxonomists for standard genome sequencing and annotation.</title>
        <authorList>
            <consortium name="The Broad Institute Genomics Platform"/>
            <consortium name="The Broad Institute Genome Sequencing Center for Infectious Disease"/>
            <person name="Wu L."/>
            <person name="Ma J."/>
        </authorList>
    </citation>
    <scope>NUCLEOTIDE SEQUENCE [LARGE SCALE GENOMIC DNA]</scope>
    <source>
        <strain evidence="6">CGMCC 1.9106</strain>
    </source>
</reference>
<dbReference type="Proteomes" id="UP001596392">
    <property type="component" value="Unassembled WGS sequence"/>
</dbReference>
<evidence type="ECO:0000256" key="1">
    <source>
        <dbReference type="ARBA" id="ARBA00011046"/>
    </source>
</evidence>
<organism evidence="5 6">
    <name type="scientific">Catellatospora aurea</name>
    <dbReference type="NCBI Taxonomy" id="1337874"/>
    <lineage>
        <taxon>Bacteria</taxon>
        <taxon>Bacillati</taxon>
        <taxon>Actinomycetota</taxon>
        <taxon>Actinomycetes</taxon>
        <taxon>Micromonosporales</taxon>
        <taxon>Micromonosporaceae</taxon>
        <taxon>Catellatospora</taxon>
    </lineage>
</organism>
<dbReference type="InterPro" id="IPR036388">
    <property type="entry name" value="WH-like_DNA-bd_sf"/>
</dbReference>
<evidence type="ECO:0000256" key="3">
    <source>
        <dbReference type="ARBA" id="ARBA00023125"/>
    </source>
</evidence>
<evidence type="ECO:0000313" key="6">
    <source>
        <dbReference type="Proteomes" id="UP001596392"/>
    </source>
</evidence>
<dbReference type="InterPro" id="IPR036390">
    <property type="entry name" value="WH_DNA-bd_sf"/>
</dbReference>
<keyword evidence="6" id="KW-1185">Reference proteome</keyword>
<dbReference type="Gene3D" id="6.10.140.850">
    <property type="match status" value="1"/>
</dbReference>
<dbReference type="SUPFAM" id="SSF46785">
    <property type="entry name" value="Winged helix' DNA-binding domain"/>
    <property type="match status" value="1"/>
</dbReference>
<keyword evidence="2" id="KW-0805">Transcription regulation</keyword>
<keyword evidence="4" id="KW-0804">Transcription</keyword>
<dbReference type="InterPro" id="IPR005650">
    <property type="entry name" value="BlaI_family"/>
</dbReference>
<dbReference type="EMBL" id="JBHTAC010000024">
    <property type="protein sequence ID" value="MFC7245290.1"/>
    <property type="molecule type" value="Genomic_DNA"/>
</dbReference>
<comment type="caution">
    <text evidence="5">The sequence shown here is derived from an EMBL/GenBank/DDBJ whole genome shotgun (WGS) entry which is preliminary data.</text>
</comment>
<proteinExistence type="inferred from homology"/>
<gene>
    <name evidence="5" type="ORF">ACFQO7_22685</name>
</gene>
<keyword evidence="3" id="KW-0238">DNA-binding</keyword>
<dbReference type="Gene3D" id="1.10.10.10">
    <property type="entry name" value="Winged helix-like DNA-binding domain superfamily/Winged helix DNA-binding domain"/>
    <property type="match status" value="1"/>
</dbReference>